<evidence type="ECO:0000313" key="1">
    <source>
        <dbReference type="EMBL" id="QHT96438.1"/>
    </source>
</evidence>
<reference evidence="1" key="1">
    <citation type="journal article" date="2020" name="Nature">
        <title>Giant virus diversity and host interactions through global metagenomics.</title>
        <authorList>
            <person name="Schulz F."/>
            <person name="Roux S."/>
            <person name="Paez-Espino D."/>
            <person name="Jungbluth S."/>
            <person name="Walsh D.A."/>
            <person name="Denef V.J."/>
            <person name="McMahon K.D."/>
            <person name="Konstantinidis K.T."/>
            <person name="Eloe-Fadrosh E.A."/>
            <person name="Kyrpides N.C."/>
            <person name="Woyke T."/>
        </authorList>
    </citation>
    <scope>NUCLEOTIDE SEQUENCE</scope>
    <source>
        <strain evidence="1">GVMAG-M-3300024302-11</strain>
    </source>
</reference>
<name>A0A6C0ITA6_9ZZZZ</name>
<protein>
    <submittedName>
        <fullName evidence="1">Uncharacterized protein</fullName>
    </submittedName>
</protein>
<organism evidence="1">
    <name type="scientific">viral metagenome</name>
    <dbReference type="NCBI Taxonomy" id="1070528"/>
    <lineage>
        <taxon>unclassified sequences</taxon>
        <taxon>metagenomes</taxon>
        <taxon>organismal metagenomes</taxon>
    </lineage>
</organism>
<proteinExistence type="predicted"/>
<dbReference type="EMBL" id="MN740257">
    <property type="protein sequence ID" value="QHT96438.1"/>
    <property type="molecule type" value="Genomic_DNA"/>
</dbReference>
<dbReference type="AlphaFoldDB" id="A0A6C0ITA6"/>
<accession>A0A6C0ITA6</accession>
<sequence length="45" mass="5244">MKIAICFSGKIGYSNGRELYGNKLDINITYNHLKKHVLEKMEILF</sequence>